<gene>
    <name evidence="9" type="ORF">PV328_010602</name>
</gene>
<dbReference type="InterPro" id="IPR001314">
    <property type="entry name" value="Peptidase_S1A"/>
</dbReference>
<dbReference type="GO" id="GO:0004252">
    <property type="term" value="F:serine-type endopeptidase activity"/>
    <property type="evidence" value="ECO:0007669"/>
    <property type="project" value="InterPro"/>
</dbReference>
<dbReference type="CDD" id="cd00190">
    <property type="entry name" value="Tryp_SPc"/>
    <property type="match status" value="1"/>
</dbReference>
<dbReference type="Proteomes" id="UP001168990">
    <property type="component" value="Unassembled WGS sequence"/>
</dbReference>
<evidence type="ECO:0000313" key="10">
    <source>
        <dbReference type="Proteomes" id="UP001168990"/>
    </source>
</evidence>
<dbReference type="PANTHER" id="PTHR24276:SF91">
    <property type="entry name" value="AT26814P-RELATED"/>
    <property type="match status" value="1"/>
</dbReference>
<evidence type="ECO:0000256" key="1">
    <source>
        <dbReference type="ARBA" id="ARBA00007664"/>
    </source>
</evidence>
<organism evidence="9 10">
    <name type="scientific">Microctonus aethiopoides</name>
    <dbReference type="NCBI Taxonomy" id="144406"/>
    <lineage>
        <taxon>Eukaryota</taxon>
        <taxon>Metazoa</taxon>
        <taxon>Ecdysozoa</taxon>
        <taxon>Arthropoda</taxon>
        <taxon>Hexapoda</taxon>
        <taxon>Insecta</taxon>
        <taxon>Pterygota</taxon>
        <taxon>Neoptera</taxon>
        <taxon>Endopterygota</taxon>
        <taxon>Hymenoptera</taxon>
        <taxon>Apocrita</taxon>
        <taxon>Ichneumonoidea</taxon>
        <taxon>Braconidae</taxon>
        <taxon>Euphorinae</taxon>
        <taxon>Microctonus</taxon>
    </lineage>
</organism>
<protein>
    <recommendedName>
        <fullName evidence="8">Peptidase S1 domain-containing protein</fullName>
    </recommendedName>
</protein>
<evidence type="ECO:0000256" key="7">
    <source>
        <dbReference type="ARBA" id="ARBA00023157"/>
    </source>
</evidence>
<keyword evidence="5" id="KW-0720">Serine protease</keyword>
<keyword evidence="10" id="KW-1185">Reference proteome</keyword>
<sequence>MRGRGVRSAHDQLSRGGPAHTWPISLVGNRDNRIVGGENTTIDKVPYQISLQYLNEHICGGCIISDMWIITARHCVNGNDKNFTIRAGSTTHDHGGSLHTIAEIFRYENNTEPPHDDIALIRLNEPLYLDETRQPIQMFKISEVSNPGTIATISGWGNTTNGFPAVLQIANVPIISKAQCNESYAAIGGIPEKQICAGWPDGAKNVCNKDSGGPLVIEKRLAGIVSWGGEDCRAAGFPGVYTEISEYRSWIKEKSEL</sequence>
<proteinExistence type="inferred from homology"/>
<dbReference type="Pfam" id="PF00089">
    <property type="entry name" value="Trypsin"/>
    <property type="match status" value="1"/>
</dbReference>
<evidence type="ECO:0000256" key="3">
    <source>
        <dbReference type="ARBA" id="ARBA00022729"/>
    </source>
</evidence>
<dbReference type="InterPro" id="IPR050430">
    <property type="entry name" value="Peptidase_S1"/>
</dbReference>
<dbReference type="PRINTS" id="PR00722">
    <property type="entry name" value="CHYMOTRYPSIN"/>
</dbReference>
<dbReference type="FunFam" id="2.40.10.10:FF:000077">
    <property type="entry name" value="Predicted protein"/>
    <property type="match status" value="1"/>
</dbReference>
<dbReference type="InterPro" id="IPR001254">
    <property type="entry name" value="Trypsin_dom"/>
</dbReference>
<reference evidence="9" key="2">
    <citation type="submission" date="2023-03" db="EMBL/GenBank/DDBJ databases">
        <authorList>
            <person name="Inwood S.N."/>
            <person name="Skelly J.G."/>
            <person name="Guhlin J."/>
            <person name="Harrop T.W.R."/>
            <person name="Goldson S.G."/>
            <person name="Dearden P.K."/>
        </authorList>
    </citation>
    <scope>NUCLEOTIDE SEQUENCE</scope>
    <source>
        <strain evidence="9">Irish</strain>
        <tissue evidence="9">Whole body</tissue>
    </source>
</reference>
<keyword evidence="6" id="KW-0865">Zymogen</keyword>
<evidence type="ECO:0000256" key="6">
    <source>
        <dbReference type="ARBA" id="ARBA00023145"/>
    </source>
</evidence>
<reference evidence="9" key="1">
    <citation type="journal article" date="2023" name="bioRxiv">
        <title>Scaffold-level genome assemblies of two parasitoid biocontrol wasps reveal the parthenogenesis mechanism and an associated novel virus.</title>
        <authorList>
            <person name="Inwood S."/>
            <person name="Skelly J."/>
            <person name="Guhlin J."/>
            <person name="Harrop T."/>
            <person name="Goldson S."/>
            <person name="Dearden P."/>
        </authorList>
    </citation>
    <scope>NUCLEOTIDE SEQUENCE</scope>
    <source>
        <strain evidence="9">Irish</strain>
        <tissue evidence="9">Whole body</tissue>
    </source>
</reference>
<evidence type="ECO:0000256" key="4">
    <source>
        <dbReference type="ARBA" id="ARBA00022801"/>
    </source>
</evidence>
<evidence type="ECO:0000256" key="2">
    <source>
        <dbReference type="ARBA" id="ARBA00022670"/>
    </source>
</evidence>
<dbReference type="Gene3D" id="2.40.10.10">
    <property type="entry name" value="Trypsin-like serine proteases"/>
    <property type="match status" value="1"/>
</dbReference>
<dbReference type="SMART" id="SM00020">
    <property type="entry name" value="Tryp_SPc"/>
    <property type="match status" value="1"/>
</dbReference>
<dbReference type="AlphaFoldDB" id="A0AA39FI28"/>
<keyword evidence="4" id="KW-0378">Hydrolase</keyword>
<comment type="similarity">
    <text evidence="1">Belongs to the peptidase S1 family.</text>
</comment>
<keyword evidence="7" id="KW-1015">Disulfide bond</keyword>
<dbReference type="SUPFAM" id="SSF50494">
    <property type="entry name" value="Trypsin-like serine proteases"/>
    <property type="match status" value="1"/>
</dbReference>
<dbReference type="PANTHER" id="PTHR24276">
    <property type="entry name" value="POLYSERASE-RELATED"/>
    <property type="match status" value="1"/>
</dbReference>
<keyword evidence="3" id="KW-0732">Signal</keyword>
<name>A0AA39FI28_9HYME</name>
<dbReference type="GO" id="GO:0006508">
    <property type="term" value="P:proteolysis"/>
    <property type="evidence" value="ECO:0007669"/>
    <property type="project" value="UniProtKB-KW"/>
</dbReference>
<accession>A0AA39FI28</accession>
<comment type="caution">
    <text evidence="9">The sequence shown here is derived from an EMBL/GenBank/DDBJ whole genome shotgun (WGS) entry which is preliminary data.</text>
</comment>
<feature type="domain" description="Peptidase S1" evidence="8">
    <location>
        <begin position="34"/>
        <end position="256"/>
    </location>
</feature>
<evidence type="ECO:0000259" key="8">
    <source>
        <dbReference type="PROSITE" id="PS50240"/>
    </source>
</evidence>
<dbReference type="EMBL" id="JAQQBS010000004">
    <property type="protein sequence ID" value="KAK0169982.1"/>
    <property type="molecule type" value="Genomic_DNA"/>
</dbReference>
<keyword evidence="2" id="KW-0645">Protease</keyword>
<dbReference type="InterPro" id="IPR009003">
    <property type="entry name" value="Peptidase_S1_PA"/>
</dbReference>
<evidence type="ECO:0000256" key="5">
    <source>
        <dbReference type="ARBA" id="ARBA00022825"/>
    </source>
</evidence>
<evidence type="ECO:0000313" key="9">
    <source>
        <dbReference type="EMBL" id="KAK0169982.1"/>
    </source>
</evidence>
<dbReference type="InterPro" id="IPR043504">
    <property type="entry name" value="Peptidase_S1_PA_chymotrypsin"/>
</dbReference>
<dbReference type="PROSITE" id="PS50240">
    <property type="entry name" value="TRYPSIN_DOM"/>
    <property type="match status" value="1"/>
</dbReference>